<reference evidence="2" key="2">
    <citation type="submission" date="2023-07" db="EMBL/GenBank/DDBJ databases">
        <authorList>
            <person name="Jung D.-H."/>
        </authorList>
    </citation>
    <scope>NUCLEOTIDE SEQUENCE [LARGE SCALE GENOMIC DNA]</scope>
    <source>
        <strain evidence="2">JA-25</strain>
    </source>
</reference>
<accession>A0ABX0QFJ8</accession>
<sequence length="363" mass="41997">MLTLKDSEKSPLPKKYRSINNLCAVIYDQFTSVVSDSHFLKHYTVEFPIDPANQKFVSEFNAGDVHALDFLKENGLNGELTEILTKHIYFSIIADFANFMYESLSCAQRGKMAVAYALLRKPLTDELLILEQLLTDSTNFIDLYFHLGDPKLYDPSRANLDRRQIIQNVFKKSRPLSAFDSDTVFALRYDKEAATGINGITNHALHIVTNHKAYPTDNQSFNFIFSVKEDYKRYWEHYYQFVPYLLIYAAHVVDELVFSWMPEYSALKTVRSFQRLIGILNLVYPKNLKKNREKLAKDLNAIATELNGPCEQCGSLNTFQEADFVLFFNQQLLLCPYCFHNHLFSSSFLDRIDLILDTVHGKR</sequence>
<dbReference type="Proteomes" id="UP000606008">
    <property type="component" value="Unassembled WGS sequence"/>
</dbReference>
<evidence type="ECO:0000313" key="1">
    <source>
        <dbReference type="EMBL" id="NID08834.1"/>
    </source>
</evidence>
<comment type="caution">
    <text evidence="1">The sequence shown here is derived from an EMBL/GenBank/DDBJ whole genome shotgun (WGS) entry which is preliminary data.</text>
</comment>
<gene>
    <name evidence="1" type="ORF">F7231_01495</name>
</gene>
<keyword evidence="2" id="KW-1185">Reference proteome</keyword>
<protein>
    <submittedName>
        <fullName evidence="1">Uncharacterized protein</fullName>
    </submittedName>
</protein>
<proteinExistence type="predicted"/>
<evidence type="ECO:0000313" key="2">
    <source>
        <dbReference type="Proteomes" id="UP000606008"/>
    </source>
</evidence>
<dbReference type="RefSeq" id="WP_166690661.1">
    <property type="nucleotide sequence ID" value="NZ_WAEL01000001.1"/>
</dbReference>
<organism evidence="1 2">
    <name type="scientific">Fibrivirga algicola</name>
    <dbReference type="NCBI Taxonomy" id="2950420"/>
    <lineage>
        <taxon>Bacteria</taxon>
        <taxon>Pseudomonadati</taxon>
        <taxon>Bacteroidota</taxon>
        <taxon>Cytophagia</taxon>
        <taxon>Cytophagales</taxon>
        <taxon>Spirosomataceae</taxon>
        <taxon>Fibrivirga</taxon>
    </lineage>
</organism>
<dbReference type="EMBL" id="WAEL01000001">
    <property type="protein sequence ID" value="NID08834.1"/>
    <property type="molecule type" value="Genomic_DNA"/>
</dbReference>
<name>A0ABX0QFJ8_9BACT</name>
<reference evidence="2" key="1">
    <citation type="submission" date="2019-09" db="EMBL/GenBank/DDBJ databases">
        <authorList>
            <person name="Jung D.-H."/>
        </authorList>
    </citation>
    <scope>NUCLEOTIDE SEQUENCE [LARGE SCALE GENOMIC DNA]</scope>
    <source>
        <strain evidence="2">JA-25</strain>
    </source>
</reference>